<dbReference type="GO" id="GO:0003964">
    <property type="term" value="F:RNA-directed DNA polymerase activity"/>
    <property type="evidence" value="ECO:0007669"/>
    <property type="project" value="UniProtKB-KW"/>
</dbReference>
<keyword evidence="3" id="KW-0808">Transferase</keyword>
<dbReference type="Gene3D" id="3.10.10.10">
    <property type="entry name" value="HIV Type 1 Reverse Transcriptase, subunit A, domain 1"/>
    <property type="match status" value="1"/>
</dbReference>
<evidence type="ECO:0000259" key="1">
    <source>
        <dbReference type="Pfam" id="PF00078"/>
    </source>
</evidence>
<keyword evidence="3" id="KW-0548">Nucleotidyltransferase</keyword>
<dbReference type="InterPro" id="IPR043502">
    <property type="entry name" value="DNA/RNA_pol_sf"/>
</dbReference>
<dbReference type="PANTHER" id="PTHR24559">
    <property type="entry name" value="TRANSPOSON TY3-I GAG-POL POLYPROTEIN"/>
    <property type="match status" value="1"/>
</dbReference>
<sequence>MRLCIDYSQLNKVTIKNKYLLPSIDDLFDQLQRAKCFSKIDMRSGYHSLRIRAGDIPNTAFHTRYGRYEFLVMSFGLTNVPTTFMDVMNRVFRPYLDKFVVVFINDILIYSRGRDEHEQHLRIVLHTLREHQLYAKFPKFERRSLVQGMLELGDMGIQFEVDDIEALLVHFKVRSMLMDLIKEAKDKDDFVAKALEEP</sequence>
<dbReference type="Pfam" id="PF00078">
    <property type="entry name" value="RVT_1"/>
    <property type="match status" value="1"/>
</dbReference>
<dbReference type="InterPro" id="IPR000477">
    <property type="entry name" value="RT_dom"/>
</dbReference>
<dbReference type="KEGG" id="tcc:108661143"/>
<dbReference type="Gene3D" id="3.30.70.270">
    <property type="match status" value="1"/>
</dbReference>
<evidence type="ECO:0000313" key="2">
    <source>
        <dbReference type="Proteomes" id="UP000694886"/>
    </source>
</evidence>
<dbReference type="Proteomes" id="UP000694886">
    <property type="component" value="Chromosome 3"/>
</dbReference>
<dbReference type="RefSeq" id="XP_017972521.1">
    <property type="nucleotide sequence ID" value="XM_018117032.1"/>
</dbReference>
<reference evidence="2" key="1">
    <citation type="journal article" date="1997" name="Nucleic Acids Res.">
        <title>tRNAscan-SE: a program for improved detection of transfer RNA genes in genomic sequence.</title>
        <authorList>
            <person name="Lowe T.M."/>
            <person name="Eddy S.R."/>
        </authorList>
    </citation>
    <scope>NUCLEOTIDE SEQUENCE [LARGE SCALE GENOMIC DNA]</scope>
    <source>
        <strain evidence="2">r\B97-61/B2</strain>
    </source>
</reference>
<dbReference type="CDD" id="cd01647">
    <property type="entry name" value="RT_LTR"/>
    <property type="match status" value="1"/>
</dbReference>
<dbReference type="InterPro" id="IPR053134">
    <property type="entry name" value="RNA-dir_DNA_polymerase"/>
</dbReference>
<organism evidence="2 3">
    <name type="scientific">Theobroma cacao</name>
    <name type="common">Cacao</name>
    <name type="synonym">Cocoa</name>
    <dbReference type="NCBI Taxonomy" id="3641"/>
    <lineage>
        <taxon>Eukaryota</taxon>
        <taxon>Viridiplantae</taxon>
        <taxon>Streptophyta</taxon>
        <taxon>Embryophyta</taxon>
        <taxon>Tracheophyta</taxon>
        <taxon>Spermatophyta</taxon>
        <taxon>Magnoliopsida</taxon>
        <taxon>eudicotyledons</taxon>
        <taxon>Gunneridae</taxon>
        <taxon>Pentapetalae</taxon>
        <taxon>rosids</taxon>
        <taxon>malvids</taxon>
        <taxon>Malvales</taxon>
        <taxon>Malvaceae</taxon>
        <taxon>Byttnerioideae</taxon>
        <taxon>Theobroma</taxon>
    </lineage>
</organism>
<dbReference type="AlphaFoldDB" id="A0AB32W3I8"/>
<feature type="domain" description="Reverse transcriptase" evidence="1">
    <location>
        <begin position="2"/>
        <end position="140"/>
    </location>
</feature>
<reference evidence="3" key="2">
    <citation type="submission" date="2025-08" db="UniProtKB">
        <authorList>
            <consortium name="RefSeq"/>
        </authorList>
    </citation>
    <scope>IDENTIFICATION</scope>
</reference>
<evidence type="ECO:0000313" key="3">
    <source>
        <dbReference type="RefSeq" id="XP_017972521.1"/>
    </source>
</evidence>
<proteinExistence type="predicted"/>
<protein>
    <submittedName>
        <fullName evidence="3">RNA-directed DNA polymerase homolog</fullName>
    </submittedName>
</protein>
<dbReference type="InterPro" id="IPR043128">
    <property type="entry name" value="Rev_trsase/Diguanyl_cyclase"/>
</dbReference>
<gene>
    <name evidence="3" type="primary">LOC108661143</name>
</gene>
<name>A0AB32W3I8_THECC</name>
<dbReference type="Gramene" id="Tc03v2_t005370.1">
    <property type="protein sequence ID" value="Tc03v2_p005370.1"/>
    <property type="gene ID" value="Tc03v2_g005370"/>
</dbReference>
<dbReference type="SUPFAM" id="SSF56672">
    <property type="entry name" value="DNA/RNA polymerases"/>
    <property type="match status" value="1"/>
</dbReference>
<dbReference type="GeneID" id="108661143"/>
<accession>A0AB32W3I8</accession>
<dbReference type="PANTHER" id="PTHR24559:SF444">
    <property type="entry name" value="REVERSE TRANSCRIPTASE DOMAIN-CONTAINING PROTEIN"/>
    <property type="match status" value="1"/>
</dbReference>
<keyword evidence="3" id="KW-0695">RNA-directed DNA polymerase</keyword>